<feature type="transmembrane region" description="Helical" evidence="1">
    <location>
        <begin position="172"/>
        <end position="190"/>
    </location>
</feature>
<comment type="caution">
    <text evidence="2">The sequence shown here is derived from an EMBL/GenBank/DDBJ whole genome shotgun (WGS) entry which is preliminary data.</text>
</comment>
<evidence type="ECO:0008006" key="4">
    <source>
        <dbReference type="Google" id="ProtNLM"/>
    </source>
</evidence>
<organism evidence="2 3">
    <name type="scientific">Candidatus Roizmanbacteria bacterium RIFOXYA1_FULL_41_12</name>
    <dbReference type="NCBI Taxonomy" id="1802082"/>
    <lineage>
        <taxon>Bacteria</taxon>
        <taxon>Candidatus Roizmaniibacteriota</taxon>
    </lineage>
</organism>
<sequence>MKRVIVFGLIFYSAILSYFFVFKTEINSDHISNLLLFPYYFRDKVYLPSDNFMIKYPFYSLVVSLIGINLWSIFAISFFCLLLTHGLYWWFYKKVILLNNVDSKWWAYVPMTTVIFGGWNLMLHLVHPHLRNIEIGLLFYILSLFIFGGKLKPKLVYLLIAVLILVFFSDPYYLAVFAAPVIISALIIYYQKHDSRYLLISLIVYVAALGGKILEKGLVKTGLFAFDSVRPQISLEAFINNFSHFIPNLHTLVRPGFSAVLNFSTSNIISSLSLAGVIISLLMLGYYFWQGFCKSDFLKLYLGSSAFILIGVTLFSQLGSFGLYRYYIYLFFLIPTMWLMVISDLWKQKKLIIMNFLLAIFLISALFNTVSFYSVLWQRRTVSGNEDNWQLLKQLKDQNLKYGYATFWNASINTYLSSDVIKVRPVHCINYQIMPYYRLSTINWYEFAIHHGETFLLLNHKDLRYGCSFKTIKSQFGKPSRSKTIIFKNQMKFTLLIYDYNIGQVFN</sequence>
<feature type="transmembrane region" description="Helical" evidence="1">
    <location>
        <begin position="353"/>
        <end position="377"/>
    </location>
</feature>
<feature type="transmembrane region" description="Helical" evidence="1">
    <location>
        <begin position="105"/>
        <end position="126"/>
    </location>
</feature>
<feature type="transmembrane region" description="Helical" evidence="1">
    <location>
        <begin position="6"/>
        <end position="22"/>
    </location>
</feature>
<keyword evidence="1" id="KW-1133">Transmembrane helix</keyword>
<evidence type="ECO:0000313" key="3">
    <source>
        <dbReference type="Proteomes" id="UP000178450"/>
    </source>
</evidence>
<proteinExistence type="predicted"/>
<keyword evidence="1" id="KW-0812">Transmembrane</keyword>
<feature type="transmembrane region" description="Helical" evidence="1">
    <location>
        <begin position="300"/>
        <end position="320"/>
    </location>
</feature>
<dbReference type="Proteomes" id="UP000178450">
    <property type="component" value="Unassembled WGS sequence"/>
</dbReference>
<evidence type="ECO:0000256" key="1">
    <source>
        <dbReference type="SAM" id="Phobius"/>
    </source>
</evidence>
<feature type="transmembrane region" description="Helical" evidence="1">
    <location>
        <begin position="58"/>
        <end position="85"/>
    </location>
</feature>
<keyword evidence="1" id="KW-0472">Membrane</keyword>
<evidence type="ECO:0000313" key="2">
    <source>
        <dbReference type="EMBL" id="OGK64860.1"/>
    </source>
</evidence>
<feature type="transmembrane region" description="Helical" evidence="1">
    <location>
        <begin position="197"/>
        <end position="214"/>
    </location>
</feature>
<feature type="transmembrane region" description="Helical" evidence="1">
    <location>
        <begin position="138"/>
        <end position="166"/>
    </location>
</feature>
<feature type="transmembrane region" description="Helical" evidence="1">
    <location>
        <begin position="326"/>
        <end position="346"/>
    </location>
</feature>
<name>A0A1F7KAJ0_9BACT</name>
<dbReference type="AlphaFoldDB" id="A0A1F7KAJ0"/>
<accession>A0A1F7KAJ0</accession>
<gene>
    <name evidence="2" type="ORF">A2209_04120</name>
</gene>
<feature type="transmembrane region" description="Helical" evidence="1">
    <location>
        <begin position="268"/>
        <end position="288"/>
    </location>
</feature>
<reference evidence="2 3" key="1">
    <citation type="journal article" date="2016" name="Nat. Commun.">
        <title>Thousands of microbial genomes shed light on interconnected biogeochemical processes in an aquifer system.</title>
        <authorList>
            <person name="Anantharaman K."/>
            <person name="Brown C.T."/>
            <person name="Hug L.A."/>
            <person name="Sharon I."/>
            <person name="Castelle C.J."/>
            <person name="Probst A.J."/>
            <person name="Thomas B.C."/>
            <person name="Singh A."/>
            <person name="Wilkins M.J."/>
            <person name="Karaoz U."/>
            <person name="Brodie E.L."/>
            <person name="Williams K.H."/>
            <person name="Hubbard S.S."/>
            <person name="Banfield J.F."/>
        </authorList>
    </citation>
    <scope>NUCLEOTIDE SEQUENCE [LARGE SCALE GENOMIC DNA]</scope>
</reference>
<protein>
    <recommendedName>
        <fullName evidence="4">Glycosyltransferase RgtA/B/C/D-like domain-containing protein</fullName>
    </recommendedName>
</protein>
<dbReference type="EMBL" id="MGBG01000013">
    <property type="protein sequence ID" value="OGK64860.1"/>
    <property type="molecule type" value="Genomic_DNA"/>
</dbReference>